<feature type="compositionally biased region" description="Basic and acidic residues" evidence="6">
    <location>
        <begin position="399"/>
        <end position="409"/>
    </location>
</feature>
<evidence type="ECO:0000256" key="5">
    <source>
        <dbReference type="ARBA" id="ARBA00038359"/>
    </source>
</evidence>
<feature type="region of interest" description="Disordered" evidence="6">
    <location>
        <begin position="311"/>
        <end position="341"/>
    </location>
</feature>
<evidence type="ECO:0000256" key="6">
    <source>
        <dbReference type="SAM" id="MobiDB-lite"/>
    </source>
</evidence>
<keyword evidence="4 7" id="KW-0472">Membrane</keyword>
<feature type="transmembrane region" description="Helical" evidence="7">
    <location>
        <begin position="72"/>
        <end position="89"/>
    </location>
</feature>
<organism evidence="9 10">
    <name type="scientific">Alectoria fallacina</name>
    <dbReference type="NCBI Taxonomy" id="1903189"/>
    <lineage>
        <taxon>Eukaryota</taxon>
        <taxon>Fungi</taxon>
        <taxon>Dikarya</taxon>
        <taxon>Ascomycota</taxon>
        <taxon>Pezizomycotina</taxon>
        <taxon>Lecanoromycetes</taxon>
        <taxon>OSLEUM clade</taxon>
        <taxon>Lecanoromycetidae</taxon>
        <taxon>Lecanorales</taxon>
        <taxon>Lecanorineae</taxon>
        <taxon>Parmeliaceae</taxon>
        <taxon>Alectoria</taxon>
    </lineage>
</organism>
<feature type="transmembrane region" description="Helical" evidence="7">
    <location>
        <begin position="195"/>
        <end position="218"/>
    </location>
</feature>
<dbReference type="EMBL" id="CAJPDR010000093">
    <property type="protein sequence ID" value="CAF9916812.1"/>
    <property type="molecule type" value="Genomic_DNA"/>
</dbReference>
<evidence type="ECO:0000256" key="2">
    <source>
        <dbReference type="ARBA" id="ARBA00022692"/>
    </source>
</evidence>
<keyword evidence="10" id="KW-1185">Reference proteome</keyword>
<reference evidence="9" key="1">
    <citation type="submission" date="2021-03" db="EMBL/GenBank/DDBJ databases">
        <authorList>
            <person name="Tagirdzhanova G."/>
        </authorList>
    </citation>
    <scope>NUCLEOTIDE SEQUENCE</scope>
</reference>
<feature type="transmembrane region" description="Helical" evidence="7">
    <location>
        <begin position="27"/>
        <end position="52"/>
    </location>
</feature>
<dbReference type="OrthoDB" id="5342292at2759"/>
<protein>
    <recommendedName>
        <fullName evidence="8">Rhodopsin domain-containing protein</fullName>
    </recommendedName>
</protein>
<gene>
    <name evidence="9" type="ORF">ALECFALPRED_010874</name>
</gene>
<dbReference type="InterPro" id="IPR052337">
    <property type="entry name" value="SAT4-like"/>
</dbReference>
<comment type="subcellular location">
    <subcellularLocation>
        <location evidence="1">Membrane</location>
        <topology evidence="1">Multi-pass membrane protein</topology>
    </subcellularLocation>
</comment>
<dbReference type="PANTHER" id="PTHR33048">
    <property type="entry name" value="PTH11-LIKE INTEGRAL MEMBRANE PROTEIN (AFU_ORTHOLOGUE AFUA_5G11245)"/>
    <property type="match status" value="1"/>
</dbReference>
<dbReference type="Proteomes" id="UP000664203">
    <property type="component" value="Unassembled WGS sequence"/>
</dbReference>
<evidence type="ECO:0000256" key="3">
    <source>
        <dbReference type="ARBA" id="ARBA00022989"/>
    </source>
</evidence>
<evidence type="ECO:0000256" key="1">
    <source>
        <dbReference type="ARBA" id="ARBA00004141"/>
    </source>
</evidence>
<evidence type="ECO:0000313" key="9">
    <source>
        <dbReference type="EMBL" id="CAF9916812.1"/>
    </source>
</evidence>
<evidence type="ECO:0000313" key="10">
    <source>
        <dbReference type="Proteomes" id="UP000664203"/>
    </source>
</evidence>
<keyword evidence="3 7" id="KW-1133">Transmembrane helix</keyword>
<sequence length="419" mass="45207">MSSSLIPGINPAMLPSMAPPPGVDSNFVNPVTLADAIVAVSAITSVLAVIFLSMRLYSTLAITRSASYDDGASILAMIFSLGYVGLIVSTKDDARHGWDFPISAFTASYLKAILSETIIAALGFFFSKVSVLLLLFRLFSPTQSSRYLVYIGIIWASLISLTTLAVAGALCAPWSGESFGSVPTFERCTHQVTWAVAQGALNTILDFYILYLPIPMVWKLNMGQRRKIGVTAIFMTGFIACIASTLSLAYKIKLVKSSDPIWNGARVEILNIVELNIAIMVACMPACASFSRHIITKSGIVSYIKSRISSSKNNKSKSLHPKPITTAADIPSRSTGDPAGGGNYWTLKSPFSSTRDGAPPHITFNKQQSRVLHSGDFKVFGDETGSLALTEMQRNGSVELKEPSFERKQASTALPHDMV</sequence>
<evidence type="ECO:0000256" key="7">
    <source>
        <dbReference type="SAM" id="Phobius"/>
    </source>
</evidence>
<feature type="transmembrane region" description="Helical" evidence="7">
    <location>
        <begin position="230"/>
        <end position="249"/>
    </location>
</feature>
<feature type="transmembrane region" description="Helical" evidence="7">
    <location>
        <begin position="147"/>
        <end position="175"/>
    </location>
</feature>
<feature type="region of interest" description="Disordered" evidence="6">
    <location>
        <begin position="398"/>
        <end position="419"/>
    </location>
</feature>
<evidence type="ECO:0000256" key="4">
    <source>
        <dbReference type="ARBA" id="ARBA00023136"/>
    </source>
</evidence>
<feature type="transmembrane region" description="Helical" evidence="7">
    <location>
        <begin position="109"/>
        <end position="135"/>
    </location>
</feature>
<comment type="similarity">
    <text evidence="5">Belongs to the SAT4 family.</text>
</comment>
<accession>A0A8H3F1U4</accession>
<dbReference type="GO" id="GO:0016020">
    <property type="term" value="C:membrane"/>
    <property type="evidence" value="ECO:0007669"/>
    <property type="project" value="UniProtKB-SubCell"/>
</dbReference>
<dbReference type="Pfam" id="PF20684">
    <property type="entry name" value="Fung_rhodopsin"/>
    <property type="match status" value="1"/>
</dbReference>
<dbReference type="PANTHER" id="PTHR33048:SF158">
    <property type="entry name" value="MEMBRANE PROTEIN PTH11-LIKE, PUTATIVE-RELATED"/>
    <property type="match status" value="1"/>
</dbReference>
<evidence type="ECO:0000259" key="8">
    <source>
        <dbReference type="Pfam" id="PF20684"/>
    </source>
</evidence>
<proteinExistence type="inferred from homology"/>
<dbReference type="AlphaFoldDB" id="A0A8H3F1U4"/>
<name>A0A8H3F1U4_9LECA</name>
<keyword evidence="2 7" id="KW-0812">Transmembrane</keyword>
<dbReference type="InterPro" id="IPR049326">
    <property type="entry name" value="Rhodopsin_dom_fungi"/>
</dbReference>
<feature type="domain" description="Rhodopsin" evidence="8">
    <location>
        <begin position="54"/>
        <end position="290"/>
    </location>
</feature>
<comment type="caution">
    <text evidence="9">The sequence shown here is derived from an EMBL/GenBank/DDBJ whole genome shotgun (WGS) entry which is preliminary data.</text>
</comment>